<dbReference type="EMBL" id="JACHLE010000001">
    <property type="protein sequence ID" value="MBB4805796.1"/>
    <property type="molecule type" value="Genomic_DNA"/>
</dbReference>
<accession>A0A840K9A0</accession>
<comment type="caution">
    <text evidence="1">The sequence shown here is derived from an EMBL/GenBank/DDBJ whole genome shotgun (WGS) entry which is preliminary data.</text>
</comment>
<name>A0A840K9A0_9FLAO</name>
<organism evidence="1 2">
    <name type="scientific">Chryseobacterium defluvii</name>
    <dbReference type="NCBI Taxonomy" id="160396"/>
    <lineage>
        <taxon>Bacteria</taxon>
        <taxon>Pseudomonadati</taxon>
        <taxon>Bacteroidota</taxon>
        <taxon>Flavobacteriia</taxon>
        <taxon>Flavobacteriales</taxon>
        <taxon>Weeksellaceae</taxon>
        <taxon>Chryseobacterium group</taxon>
        <taxon>Chryseobacterium</taxon>
    </lineage>
</organism>
<protein>
    <submittedName>
        <fullName evidence="1">Uncharacterized protein</fullName>
    </submittedName>
</protein>
<dbReference type="RefSeq" id="WP_184185575.1">
    <property type="nucleotide sequence ID" value="NZ_JACHLE010000001.1"/>
</dbReference>
<proteinExistence type="predicted"/>
<gene>
    <name evidence="1" type="ORF">HNP38_001068</name>
</gene>
<evidence type="ECO:0000313" key="1">
    <source>
        <dbReference type="EMBL" id="MBB4805796.1"/>
    </source>
</evidence>
<keyword evidence="2" id="KW-1185">Reference proteome</keyword>
<reference evidence="1 2" key="1">
    <citation type="submission" date="2020-08" db="EMBL/GenBank/DDBJ databases">
        <title>Functional genomics of gut bacteria from endangered species of beetles.</title>
        <authorList>
            <person name="Carlos-Shanley C."/>
        </authorList>
    </citation>
    <scope>NUCLEOTIDE SEQUENCE [LARGE SCALE GENOMIC DNA]</scope>
    <source>
        <strain evidence="1 2">S00151</strain>
    </source>
</reference>
<sequence>MKKYTARNDKTNLILFSEDNSELGRIIEEIKVFSIRYALILHSKKYNIKNVGFLGNDAEFMDFEKVVYFTDLAKERIIKSGENVKIYHFKLGRINQLFEKGRLIVEIRTHKKWFKDSFFSIEAEDSAEDLLILLFLHYSTREFNGIGGDA</sequence>
<dbReference type="AlphaFoldDB" id="A0A840K9A0"/>
<evidence type="ECO:0000313" key="2">
    <source>
        <dbReference type="Proteomes" id="UP000592180"/>
    </source>
</evidence>
<dbReference type="Proteomes" id="UP000592180">
    <property type="component" value="Unassembled WGS sequence"/>
</dbReference>